<evidence type="ECO:0000259" key="2">
    <source>
        <dbReference type="PROSITE" id="PS50144"/>
    </source>
</evidence>
<feature type="compositionally biased region" description="Polar residues" evidence="1">
    <location>
        <begin position="22"/>
        <end position="31"/>
    </location>
</feature>
<evidence type="ECO:0000313" key="3">
    <source>
        <dbReference type="Proteomes" id="UP000046393"/>
    </source>
</evidence>
<feature type="compositionally biased region" description="Polar residues" evidence="1">
    <location>
        <begin position="88"/>
        <end position="98"/>
    </location>
</feature>
<evidence type="ECO:0000313" key="4">
    <source>
        <dbReference type="WBParaSite" id="SMUV_0000863301-mRNA-1"/>
    </source>
</evidence>
<dbReference type="InterPro" id="IPR002083">
    <property type="entry name" value="MATH/TRAF_dom"/>
</dbReference>
<dbReference type="PROSITE" id="PS50144">
    <property type="entry name" value="MATH"/>
    <property type="match status" value="1"/>
</dbReference>
<feature type="compositionally biased region" description="Basic and acidic residues" evidence="1">
    <location>
        <begin position="1"/>
        <end position="20"/>
    </location>
</feature>
<accession>A0A0N5AUT9</accession>
<protein>
    <submittedName>
        <fullName evidence="4">MATH domain-containing protein</fullName>
    </submittedName>
</protein>
<keyword evidence="3" id="KW-1185">Reference proteome</keyword>
<dbReference type="PANTHER" id="PTHR10131:SF151">
    <property type="entry name" value="TNF RECEPTOR ASSOCIATED FACTOR (TRAF) HOMOLOG"/>
    <property type="match status" value="1"/>
</dbReference>
<dbReference type="Pfam" id="PF22486">
    <property type="entry name" value="MATH_2"/>
    <property type="match status" value="1"/>
</dbReference>
<dbReference type="SUPFAM" id="SSF49599">
    <property type="entry name" value="TRAF domain-like"/>
    <property type="match status" value="1"/>
</dbReference>
<dbReference type="InterPro" id="IPR008974">
    <property type="entry name" value="TRAF-like"/>
</dbReference>
<dbReference type="PANTHER" id="PTHR10131">
    <property type="entry name" value="TNF RECEPTOR ASSOCIATED FACTOR"/>
    <property type="match status" value="1"/>
</dbReference>
<feature type="region of interest" description="Disordered" evidence="1">
    <location>
        <begin position="1"/>
        <end position="113"/>
    </location>
</feature>
<dbReference type="Proteomes" id="UP000046393">
    <property type="component" value="Unplaced"/>
</dbReference>
<evidence type="ECO:0000256" key="1">
    <source>
        <dbReference type="SAM" id="MobiDB-lite"/>
    </source>
</evidence>
<dbReference type="AlphaFoldDB" id="A0A0N5AUT9"/>
<feature type="compositionally biased region" description="Basic and acidic residues" evidence="1">
    <location>
        <begin position="68"/>
        <end position="87"/>
    </location>
</feature>
<name>A0A0N5AUT9_9BILA</name>
<dbReference type="GO" id="GO:0043122">
    <property type="term" value="P:regulation of canonical NF-kappaB signal transduction"/>
    <property type="evidence" value="ECO:0007669"/>
    <property type="project" value="TreeGrafter"/>
</dbReference>
<reference evidence="4" key="1">
    <citation type="submission" date="2017-02" db="UniProtKB">
        <authorList>
            <consortium name="WormBaseParasite"/>
        </authorList>
    </citation>
    <scope>IDENTIFICATION</scope>
</reference>
<dbReference type="STRING" id="451379.A0A0N5AUT9"/>
<dbReference type="Gene3D" id="2.60.210.10">
    <property type="entry name" value="Apoptosis, Tumor Necrosis Factor Receptor Associated Protein 2, Chain A"/>
    <property type="match status" value="1"/>
</dbReference>
<organism evidence="3 4">
    <name type="scientific">Syphacia muris</name>
    <dbReference type="NCBI Taxonomy" id="451379"/>
    <lineage>
        <taxon>Eukaryota</taxon>
        <taxon>Metazoa</taxon>
        <taxon>Ecdysozoa</taxon>
        <taxon>Nematoda</taxon>
        <taxon>Chromadorea</taxon>
        <taxon>Rhabditida</taxon>
        <taxon>Spirurina</taxon>
        <taxon>Oxyuridomorpha</taxon>
        <taxon>Oxyuroidea</taxon>
        <taxon>Oxyuridae</taxon>
        <taxon>Syphacia</taxon>
    </lineage>
</organism>
<dbReference type="WBParaSite" id="SMUV_0000863301-mRNA-1">
    <property type="protein sequence ID" value="SMUV_0000863301-mRNA-1"/>
    <property type="gene ID" value="SMUV_0000863301"/>
</dbReference>
<sequence>MVRCDSETVEIKKQHSKDVAISRNNSSTSIKDSGLPNIEAIFGSQNISKGEKNTDKNSVPPPPASLINDKKIENGKGAEGAKSDKLEAQNSSSKSYQNIPRVKTPTARGENDTKYTECPFVDFGCTMTGEAIQVRRHIRDENSLHLSQMCAAVTEMSEASKNALQEITEMNNESESIVSRVMQVTNLYSHCYSSQFIWHITNYSESYARARRGEPPVIYSPPFSSHRQGYKLAAAIGLYGDGDAIGEYNSVFITLLRGEYDPILQWPFKCPIKFTLINLKGGKNVEATITPRTTENNLPFLGKPTSDRNPAFGLKNFADLRLMTESNGFIANNSCFLKIDIDLDPIYNHAQ</sequence>
<feature type="domain" description="MATH" evidence="2">
    <location>
        <begin position="193"/>
        <end position="341"/>
    </location>
</feature>
<proteinExistence type="predicted"/>